<dbReference type="Proteomes" id="UP000568106">
    <property type="component" value="Unassembled WGS sequence"/>
</dbReference>
<keyword evidence="3" id="KW-1185">Reference proteome</keyword>
<sequence length="33" mass="3459">MLRRGVLPDGPPALGHPTNEDLFAGTLVRAVTS</sequence>
<evidence type="ECO:0000313" key="3">
    <source>
        <dbReference type="Proteomes" id="UP000568106"/>
    </source>
</evidence>
<protein>
    <submittedName>
        <fullName evidence="2">Uncharacterized protein</fullName>
    </submittedName>
</protein>
<organism evidence="2 3">
    <name type="scientific">Tunturiibacter empetritectus</name>
    <dbReference type="NCBI Taxonomy" id="3069691"/>
    <lineage>
        <taxon>Bacteria</taxon>
        <taxon>Pseudomonadati</taxon>
        <taxon>Acidobacteriota</taxon>
        <taxon>Terriglobia</taxon>
        <taxon>Terriglobales</taxon>
        <taxon>Acidobacteriaceae</taxon>
        <taxon>Tunturiibacter</taxon>
    </lineage>
</organism>
<dbReference type="AlphaFoldDB" id="A0A7W8ILT1"/>
<proteinExistence type="predicted"/>
<feature type="region of interest" description="Disordered" evidence="1">
    <location>
        <begin position="1"/>
        <end position="20"/>
    </location>
</feature>
<name>A0A7W8ILT1_9BACT</name>
<dbReference type="EMBL" id="JACHDY010000005">
    <property type="protein sequence ID" value="MBB5318533.1"/>
    <property type="molecule type" value="Genomic_DNA"/>
</dbReference>
<comment type="caution">
    <text evidence="2">The sequence shown here is derived from an EMBL/GenBank/DDBJ whole genome shotgun (WGS) entry which is preliminary data.</text>
</comment>
<evidence type="ECO:0000313" key="2">
    <source>
        <dbReference type="EMBL" id="MBB5318533.1"/>
    </source>
</evidence>
<evidence type="ECO:0000256" key="1">
    <source>
        <dbReference type="SAM" id="MobiDB-lite"/>
    </source>
</evidence>
<accession>A0A7W8ILT1</accession>
<gene>
    <name evidence="2" type="ORF">HDF09_003232</name>
</gene>
<reference evidence="2" key="1">
    <citation type="submission" date="2020-08" db="EMBL/GenBank/DDBJ databases">
        <title>Genomic Encyclopedia of Type Strains, Phase IV (KMG-V): Genome sequencing to study the core and pangenomes of soil and plant-associated prokaryotes.</title>
        <authorList>
            <person name="Whitman W."/>
        </authorList>
    </citation>
    <scope>NUCLEOTIDE SEQUENCE [LARGE SCALE GENOMIC DNA]</scope>
    <source>
        <strain evidence="2">M8UP27</strain>
    </source>
</reference>